<keyword evidence="4 9" id="KW-0547">Nucleotide-binding</keyword>
<dbReference type="SUPFAM" id="SSF56235">
    <property type="entry name" value="N-terminal nucleophile aminohydrolases (Ntn hydrolases)"/>
    <property type="match status" value="1"/>
</dbReference>
<dbReference type="Pfam" id="PF13537">
    <property type="entry name" value="GATase_7"/>
    <property type="match status" value="1"/>
</dbReference>
<reference evidence="13" key="1">
    <citation type="submission" date="2016-11" db="EMBL/GenBank/DDBJ databases">
        <authorList>
            <person name="Varghese N."/>
            <person name="Submissions S."/>
        </authorList>
    </citation>
    <scope>NUCLEOTIDE SEQUENCE [LARGE SCALE GENOMIC DNA]</scope>
    <source>
        <strain evidence="13">DSM 15292</strain>
    </source>
</reference>
<dbReference type="NCBIfam" id="TIGR01536">
    <property type="entry name" value="asn_synth_AEB"/>
    <property type="match status" value="1"/>
</dbReference>
<dbReference type="PANTHER" id="PTHR43284:SF1">
    <property type="entry name" value="ASPARAGINE SYNTHETASE"/>
    <property type="match status" value="1"/>
</dbReference>
<sequence length="612" mass="70019">MCGILGVVNCKGPVNSKLLNQMLDSMEHRGPDGQGVYYFDNIGIGHRRLSIIDLEGGKQPLQNSEKNLSITYNGELYNYKELRESLRVKGFSFRTSSDTEVILQSYAYWGIDCVKHFRGMFAFCIVDTTKKELFLARDHFGIKPLVYAHNSRVFAFASEIQALKPLDAIKWDINLTAIDQYLTYQYIPSPNTIYREISKLPPAHFMRVDFSGEIQEQICYWQPEFKPDYNKTEVEWIEELELCIKESVKSHLVADVPFGAFLSGGIDSSLVVGYMSQIMSNPVKTFSIGFEDEGFSELNYAREVANFWGTDHFEAIVKPDALGILPELVKHYGEPFGDSSAIPTYYLSKLAKQHVTMALSGDAGDELFAGYLSYTDRWTRHLSSVPEHLGCFKKGLYPILNSVLPQRYPLRTANFTDWQRYIQFYAKNARTNLWKSEYKVQLFATDAIHEQKWNLSRSYSHFQRAQMLDFQTYLPNDILAKVDIASMMNSLEVRTPLLDLRVVELASQIPETFNINKTSGTWEGKQLLKKIIAKDLGKDFAFREKMGFAAPISKWFADTHKSSQEVSERLLSPGNGLDTLFDKNELKKVANGSNSGHQWLLVFLQEWMVQNK</sequence>
<dbReference type="PROSITE" id="PS51278">
    <property type="entry name" value="GATASE_TYPE_2"/>
    <property type="match status" value="1"/>
</dbReference>
<proteinExistence type="inferred from homology"/>
<evidence type="ECO:0000256" key="2">
    <source>
        <dbReference type="ARBA" id="ARBA00005752"/>
    </source>
</evidence>
<dbReference type="InterPro" id="IPR033738">
    <property type="entry name" value="AsnB_N"/>
</dbReference>
<dbReference type="RefSeq" id="WP_074224660.1">
    <property type="nucleotide sequence ID" value="NZ_FSRC01000001.1"/>
</dbReference>
<dbReference type="GO" id="GO:0004066">
    <property type="term" value="F:asparagine synthase (glutamine-hydrolyzing) activity"/>
    <property type="evidence" value="ECO:0007669"/>
    <property type="project" value="UniProtKB-EC"/>
</dbReference>
<keyword evidence="5 9" id="KW-0067">ATP-binding</keyword>
<evidence type="ECO:0000256" key="3">
    <source>
        <dbReference type="ARBA" id="ARBA00012737"/>
    </source>
</evidence>
<dbReference type="InterPro" id="IPR017932">
    <property type="entry name" value="GATase_2_dom"/>
</dbReference>
<evidence type="ECO:0000256" key="4">
    <source>
        <dbReference type="ARBA" id="ARBA00022741"/>
    </source>
</evidence>
<gene>
    <name evidence="12" type="ORF">SAMN05444394_1990</name>
</gene>
<dbReference type="InterPro" id="IPR001962">
    <property type="entry name" value="Asn_synthase"/>
</dbReference>
<evidence type="ECO:0000256" key="10">
    <source>
        <dbReference type="PIRSR" id="PIRSR001589-3"/>
    </source>
</evidence>
<comment type="similarity">
    <text evidence="2">Belongs to the asparagine synthetase family.</text>
</comment>
<dbReference type="InterPro" id="IPR051786">
    <property type="entry name" value="ASN_synthetase/amidase"/>
</dbReference>
<feature type="site" description="Important for beta-aspartyl-AMP intermediate formation" evidence="10">
    <location>
        <position position="362"/>
    </location>
</feature>
<dbReference type="PANTHER" id="PTHR43284">
    <property type="entry name" value="ASPARAGINE SYNTHETASE (GLUTAMINE-HYDROLYZING)"/>
    <property type="match status" value="1"/>
</dbReference>
<evidence type="ECO:0000313" key="13">
    <source>
        <dbReference type="Proteomes" id="UP000185221"/>
    </source>
</evidence>
<feature type="domain" description="Glutamine amidotransferase type-2" evidence="11">
    <location>
        <begin position="2"/>
        <end position="211"/>
    </location>
</feature>
<comment type="catalytic activity">
    <reaction evidence="7">
        <text>L-aspartate + L-glutamine + ATP + H2O = L-asparagine + L-glutamate + AMP + diphosphate + H(+)</text>
        <dbReference type="Rhea" id="RHEA:12228"/>
        <dbReference type="ChEBI" id="CHEBI:15377"/>
        <dbReference type="ChEBI" id="CHEBI:15378"/>
        <dbReference type="ChEBI" id="CHEBI:29985"/>
        <dbReference type="ChEBI" id="CHEBI:29991"/>
        <dbReference type="ChEBI" id="CHEBI:30616"/>
        <dbReference type="ChEBI" id="CHEBI:33019"/>
        <dbReference type="ChEBI" id="CHEBI:58048"/>
        <dbReference type="ChEBI" id="CHEBI:58359"/>
        <dbReference type="ChEBI" id="CHEBI:456215"/>
        <dbReference type="EC" id="6.3.5.4"/>
    </reaction>
</comment>
<organism evidence="12 13">
    <name type="scientific">Algoriphagus halophilus</name>
    <dbReference type="NCBI Taxonomy" id="226505"/>
    <lineage>
        <taxon>Bacteria</taxon>
        <taxon>Pseudomonadati</taxon>
        <taxon>Bacteroidota</taxon>
        <taxon>Cytophagia</taxon>
        <taxon>Cytophagales</taxon>
        <taxon>Cyclobacteriaceae</taxon>
        <taxon>Algoriphagus</taxon>
    </lineage>
</organism>
<dbReference type="InterPro" id="IPR006426">
    <property type="entry name" value="Asn_synth_AEB"/>
</dbReference>
<dbReference type="GO" id="GO:0005829">
    <property type="term" value="C:cytosol"/>
    <property type="evidence" value="ECO:0007669"/>
    <property type="project" value="TreeGrafter"/>
</dbReference>
<feature type="binding site" evidence="9">
    <location>
        <position position="98"/>
    </location>
    <ligand>
        <name>L-glutamine</name>
        <dbReference type="ChEBI" id="CHEBI:58359"/>
    </ligand>
</feature>
<evidence type="ECO:0000256" key="9">
    <source>
        <dbReference type="PIRSR" id="PIRSR001589-2"/>
    </source>
</evidence>
<dbReference type="GO" id="GO:0005524">
    <property type="term" value="F:ATP binding"/>
    <property type="evidence" value="ECO:0007669"/>
    <property type="project" value="UniProtKB-KW"/>
</dbReference>
<keyword evidence="8" id="KW-0028">Amino-acid biosynthesis</keyword>
<evidence type="ECO:0000256" key="6">
    <source>
        <dbReference type="ARBA" id="ARBA00022962"/>
    </source>
</evidence>
<evidence type="ECO:0000256" key="7">
    <source>
        <dbReference type="ARBA" id="ARBA00048741"/>
    </source>
</evidence>
<evidence type="ECO:0000256" key="8">
    <source>
        <dbReference type="PIRSR" id="PIRSR001589-1"/>
    </source>
</evidence>
<dbReference type="InterPro" id="IPR029055">
    <property type="entry name" value="Ntn_hydrolases_N"/>
</dbReference>
<keyword evidence="6 8" id="KW-0315">Glutamine amidotransferase</keyword>
<feature type="binding site" evidence="9">
    <location>
        <position position="288"/>
    </location>
    <ligand>
        <name>ATP</name>
        <dbReference type="ChEBI" id="CHEBI:30616"/>
    </ligand>
</feature>
<keyword evidence="13" id="KW-1185">Reference proteome</keyword>
<protein>
    <recommendedName>
        <fullName evidence="3">asparagine synthase (glutamine-hydrolyzing)</fullName>
        <ecNumber evidence="3">6.3.5.4</ecNumber>
    </recommendedName>
</protein>
<dbReference type="GO" id="GO:0006529">
    <property type="term" value="P:asparagine biosynthetic process"/>
    <property type="evidence" value="ECO:0007669"/>
    <property type="project" value="UniProtKB-KW"/>
</dbReference>
<dbReference type="Pfam" id="PF00733">
    <property type="entry name" value="Asn_synthase"/>
    <property type="match status" value="1"/>
</dbReference>
<evidence type="ECO:0000256" key="1">
    <source>
        <dbReference type="ARBA" id="ARBA00005187"/>
    </source>
</evidence>
<dbReference type="EMBL" id="FSRC01000001">
    <property type="protein sequence ID" value="SIN80865.1"/>
    <property type="molecule type" value="Genomic_DNA"/>
</dbReference>
<evidence type="ECO:0000313" key="12">
    <source>
        <dbReference type="EMBL" id="SIN80865.1"/>
    </source>
</evidence>
<dbReference type="CDD" id="cd00712">
    <property type="entry name" value="AsnB"/>
    <property type="match status" value="1"/>
</dbReference>
<dbReference type="AlphaFoldDB" id="A0A1N6ECU9"/>
<accession>A0A1N6ECU9</accession>
<dbReference type="STRING" id="226505.SAMN05444394_1990"/>
<evidence type="ECO:0000259" key="11">
    <source>
        <dbReference type="PROSITE" id="PS51278"/>
    </source>
</evidence>
<dbReference type="SUPFAM" id="SSF52402">
    <property type="entry name" value="Adenine nucleotide alpha hydrolases-like"/>
    <property type="match status" value="1"/>
</dbReference>
<feature type="active site" description="For GATase activity" evidence="8">
    <location>
        <position position="2"/>
    </location>
</feature>
<comment type="pathway">
    <text evidence="1">Amino-acid biosynthesis; L-asparagine biosynthesis; L-asparagine from L-aspartate (L-Gln route): step 1/1.</text>
</comment>
<dbReference type="InterPro" id="IPR014729">
    <property type="entry name" value="Rossmann-like_a/b/a_fold"/>
</dbReference>
<dbReference type="Gene3D" id="3.40.50.620">
    <property type="entry name" value="HUPs"/>
    <property type="match status" value="1"/>
</dbReference>
<dbReference type="CDD" id="cd01991">
    <property type="entry name" value="Asn_synthase_B_C"/>
    <property type="match status" value="1"/>
</dbReference>
<evidence type="ECO:0000256" key="5">
    <source>
        <dbReference type="ARBA" id="ARBA00022840"/>
    </source>
</evidence>
<dbReference type="Proteomes" id="UP000185221">
    <property type="component" value="Unassembled WGS sequence"/>
</dbReference>
<keyword evidence="8" id="KW-0061">Asparagine biosynthesis</keyword>
<feature type="binding site" evidence="9">
    <location>
        <begin position="360"/>
        <end position="361"/>
    </location>
    <ligand>
        <name>ATP</name>
        <dbReference type="ChEBI" id="CHEBI:30616"/>
    </ligand>
</feature>
<dbReference type="PIRSF" id="PIRSF001589">
    <property type="entry name" value="Asn_synthetase_glu-h"/>
    <property type="match status" value="1"/>
</dbReference>
<name>A0A1N6ECU9_9BACT</name>
<dbReference type="EC" id="6.3.5.4" evidence="3"/>
<dbReference type="OrthoDB" id="9763290at2"/>
<dbReference type="Gene3D" id="3.60.20.10">
    <property type="entry name" value="Glutamine Phosphoribosylpyrophosphate, subunit 1, domain 1"/>
    <property type="match status" value="1"/>
</dbReference>